<organism evidence="1 2">
    <name type="scientific">Methylophaga nitratireducenticrescens</name>
    <dbReference type="NCBI Taxonomy" id="754476"/>
    <lineage>
        <taxon>Bacteria</taxon>
        <taxon>Pseudomonadati</taxon>
        <taxon>Pseudomonadota</taxon>
        <taxon>Gammaproteobacteria</taxon>
        <taxon>Thiotrichales</taxon>
        <taxon>Piscirickettsiaceae</taxon>
        <taxon>Methylophaga</taxon>
    </lineage>
</organism>
<dbReference type="OrthoDB" id="6672914at2"/>
<evidence type="ECO:0000313" key="2">
    <source>
        <dbReference type="Proteomes" id="UP000009144"/>
    </source>
</evidence>
<dbReference type="AlphaFoldDB" id="I1XJV3"/>
<sequence>MSQKYQTEKVMKQDMAEITSKLSSVIIKHHKLQSGFDLVKRTMTDNEILVENKHAVIIGDSGCGKSSLMDLYQQTHCPKNIEFQLGARLDVPAIFSSVPSPVTPKAMSVELLKAVGDNSGLSQTSHALTERLIYHLNHSNVEVVFLDECQHLLSLGAKNKNLSISTRLRESLDWIKSLTNKTKATFVLMGMPELLDIIRADDQLARRFTNTHYLSPFDEPTQPESLLVAFTDELLLEASEIVLSTGPSPYFREIHYFCDNPDDARRLYLATGGNPSKVKTLVINAACIAYSEMSHEINMTHFTKAFQKLEEANLNAKKAAAEQQKLRERHAQKEVGKFQNPFTLGMEQLDFLLCEHAA</sequence>
<dbReference type="SUPFAM" id="SSF52540">
    <property type="entry name" value="P-loop containing nucleoside triphosphate hydrolases"/>
    <property type="match status" value="1"/>
</dbReference>
<dbReference type="STRING" id="754476.Q7A_1854"/>
<dbReference type="PATRIC" id="fig|754476.3.peg.1831"/>
<proteinExistence type="predicted"/>
<dbReference type="EMBL" id="CP003390">
    <property type="protein sequence ID" value="AFI84672.1"/>
    <property type="molecule type" value="Genomic_DNA"/>
</dbReference>
<dbReference type="RefSeq" id="WP_014707043.1">
    <property type="nucleotide sequence ID" value="NC_017857.3"/>
</dbReference>
<dbReference type="InterPro" id="IPR027417">
    <property type="entry name" value="P-loop_NTPase"/>
</dbReference>
<evidence type="ECO:0000313" key="1">
    <source>
        <dbReference type="EMBL" id="AFI84672.1"/>
    </source>
</evidence>
<protein>
    <submittedName>
        <fullName evidence="1">TniB protein</fullName>
    </submittedName>
</protein>
<accession>I1XJV3</accession>
<keyword evidence="2" id="KW-1185">Reference proteome</keyword>
<reference evidence="1 2" key="2">
    <citation type="journal article" date="2013" name="Int. J. Syst. Evol. Microbiol.">
        <title>Methylophaga nitratireducenticrescens sp. nov. and Methylophaga frappieri sp. nov., isolated from the biofilm of the methanol-fed denitrification system treating the seawater at the Montreal Biodome.</title>
        <authorList>
            <person name="Villeneuve C."/>
            <person name="Martineau C."/>
            <person name="Mauffrey F."/>
            <person name="Villemur R."/>
        </authorList>
    </citation>
    <scope>NUCLEOTIDE SEQUENCE [LARGE SCALE GENOMIC DNA]</scope>
    <source>
        <strain evidence="1 2">JAM1</strain>
    </source>
</reference>
<dbReference type="HOGENOM" id="CLU_067529_0_0_6"/>
<dbReference type="PANTHER" id="PTHR35894:SF1">
    <property type="entry name" value="PHOSPHORIBULOKINASE _ URIDINE KINASE FAMILY"/>
    <property type="match status" value="1"/>
</dbReference>
<dbReference type="eggNOG" id="COG2842">
    <property type="taxonomic scope" value="Bacteria"/>
</dbReference>
<dbReference type="Gene3D" id="3.40.50.300">
    <property type="entry name" value="P-loop containing nucleotide triphosphate hydrolases"/>
    <property type="match status" value="1"/>
</dbReference>
<dbReference type="KEGG" id="mej:Q7A_1854"/>
<dbReference type="Proteomes" id="UP000009144">
    <property type="component" value="Chromosome"/>
</dbReference>
<dbReference type="PANTHER" id="PTHR35894">
    <property type="entry name" value="GENERAL SECRETION PATHWAY PROTEIN A-RELATED"/>
    <property type="match status" value="1"/>
</dbReference>
<reference evidence="1 2" key="1">
    <citation type="journal article" date="2012" name="J. Bacteriol.">
        <title>Complete genome sequences of Methylophaga sp. strain JAM1 and Methylophaga sp. strain JAM7.</title>
        <authorList>
            <person name="Villeneuve C."/>
            <person name="Martineau C."/>
            <person name="Mauffrey F."/>
            <person name="Villemur R."/>
        </authorList>
    </citation>
    <scope>NUCLEOTIDE SEQUENCE [LARGE SCALE GENOMIC DNA]</scope>
    <source>
        <strain evidence="1 2">JAM1</strain>
    </source>
</reference>
<name>I1XJV3_METNJ</name>
<dbReference type="InterPro" id="IPR008868">
    <property type="entry name" value="TniB"/>
</dbReference>
<dbReference type="InterPro" id="IPR052026">
    <property type="entry name" value="ExeA_AAA_ATPase_DNA-bind"/>
</dbReference>
<dbReference type="Pfam" id="PF05621">
    <property type="entry name" value="TniB"/>
    <property type="match status" value="1"/>
</dbReference>
<gene>
    <name evidence="1" type="ordered locus">Q7A_1854</name>
</gene>